<feature type="region of interest" description="Disordered" evidence="1">
    <location>
        <begin position="425"/>
        <end position="466"/>
    </location>
</feature>
<dbReference type="Gene3D" id="1.25.40.10">
    <property type="entry name" value="Tetratricopeptide repeat domain"/>
    <property type="match status" value="1"/>
</dbReference>
<sequence length="619" mass="68072">MGAKRRVNANSEGPSYQAGHHPAFLLPYSPPKPARERDITLNTMTDEAEVNTHPERPIQLEKFLSQRATERWCKRLSADYPAAEYWLCHEARILQGFQRDPRYAARFIGVDLDRNVLISEAAGHPLTHWLATPVGQLEHPFQRSSDLVRLILAALRALAHLSRAGLVHGGLRPDLIVLRQNDKYQIDFDSLALIDFGVARNSQQRIEKPLFIDLASPDAAYLAPSMREAIQRDWQTYAKLVGESGKSSWYELSETARQQYGSVLLPDLAINNLDWRVDLYALGHWFKQISLHRIDYFKDAHQEILPALVKKMQKPVLQGGFTSLDACIKAFEVLEVDDRLLTITEAPQTSGVFTMQPTPVLHPTLGLRPTATARGEEEFAPSSLGMTRREAKQEAPSGRGRLLGMGIGLIVVAAVGAALLSSKEQHASPDQPASTAALPIDPTSTALAGSTASNEQNSGEPPAIAPESSAMAGLQLADLRKAAEGGDPAAQTQLGLRYRKGQGVTADNVQAVAWYRQAAEQNHAEAQAYLGFMYMTGRGVKKDFAEAVRYSRLSAEQGNGTGQYNLALLYLAGRGVALDKLEAYRWMKKAAEQDNSARARLAELRQMLSPTQLAAVDKS</sequence>
<feature type="region of interest" description="Disordered" evidence="1">
    <location>
        <begin position="1"/>
        <end position="26"/>
    </location>
</feature>
<dbReference type="GO" id="GO:0004672">
    <property type="term" value="F:protein kinase activity"/>
    <property type="evidence" value="ECO:0007669"/>
    <property type="project" value="InterPro"/>
</dbReference>
<evidence type="ECO:0000259" key="2">
    <source>
        <dbReference type="PROSITE" id="PS50011"/>
    </source>
</evidence>
<dbReference type="SMART" id="SM00671">
    <property type="entry name" value="SEL1"/>
    <property type="match status" value="3"/>
</dbReference>
<dbReference type="InterPro" id="IPR000719">
    <property type="entry name" value="Prot_kinase_dom"/>
</dbReference>
<dbReference type="AlphaFoldDB" id="A0A516SCH4"/>
<feature type="compositionally biased region" description="Polar residues" evidence="1">
    <location>
        <begin position="442"/>
        <end position="459"/>
    </location>
</feature>
<dbReference type="Gene3D" id="1.10.510.10">
    <property type="entry name" value="Transferase(Phosphotransferase) domain 1"/>
    <property type="match status" value="1"/>
</dbReference>
<protein>
    <recommendedName>
        <fullName evidence="2">Protein kinase domain-containing protein</fullName>
    </recommendedName>
</protein>
<feature type="domain" description="Protein kinase" evidence="2">
    <location>
        <begin position="1"/>
        <end position="365"/>
    </location>
</feature>
<feature type="region of interest" description="Disordered" evidence="1">
    <location>
        <begin position="376"/>
        <end position="399"/>
    </location>
</feature>
<dbReference type="KEGG" id="cari:FNU76_05500"/>
<dbReference type="PANTHER" id="PTHR11102">
    <property type="entry name" value="SEL-1-LIKE PROTEIN"/>
    <property type="match status" value="1"/>
</dbReference>
<dbReference type="EMBL" id="CP041730">
    <property type="protein sequence ID" value="QDQ25846.1"/>
    <property type="molecule type" value="Genomic_DNA"/>
</dbReference>
<reference evidence="4" key="1">
    <citation type="submission" date="2019-07" db="EMBL/GenBank/DDBJ databases">
        <title>Chitinimonas sp. nov., isolated from Ny-Alesund, arctica soil.</title>
        <authorList>
            <person name="Xu Q."/>
            <person name="Peng F."/>
        </authorList>
    </citation>
    <scope>NUCLEOTIDE SEQUENCE [LARGE SCALE GENOMIC DNA]</scope>
    <source>
        <strain evidence="4">R3-44</strain>
    </source>
</reference>
<dbReference type="PROSITE" id="PS50011">
    <property type="entry name" value="PROTEIN_KINASE_DOM"/>
    <property type="match status" value="1"/>
</dbReference>
<dbReference type="InterPro" id="IPR011990">
    <property type="entry name" value="TPR-like_helical_dom_sf"/>
</dbReference>
<dbReference type="PANTHER" id="PTHR11102:SF160">
    <property type="entry name" value="ERAD-ASSOCIATED E3 UBIQUITIN-PROTEIN LIGASE COMPONENT HRD3"/>
    <property type="match status" value="1"/>
</dbReference>
<name>A0A516SCH4_9NEIS</name>
<dbReference type="InterPro" id="IPR011009">
    <property type="entry name" value="Kinase-like_dom_sf"/>
</dbReference>
<dbReference type="Proteomes" id="UP000317550">
    <property type="component" value="Chromosome"/>
</dbReference>
<dbReference type="SUPFAM" id="SSF56112">
    <property type="entry name" value="Protein kinase-like (PK-like)"/>
    <property type="match status" value="1"/>
</dbReference>
<dbReference type="SUPFAM" id="SSF81901">
    <property type="entry name" value="HCP-like"/>
    <property type="match status" value="1"/>
</dbReference>
<gene>
    <name evidence="3" type="ORF">FNU76_05500</name>
</gene>
<proteinExistence type="predicted"/>
<dbReference type="InterPro" id="IPR050767">
    <property type="entry name" value="Sel1_AlgK"/>
</dbReference>
<accession>A0A516SCH4</accession>
<evidence type="ECO:0000256" key="1">
    <source>
        <dbReference type="SAM" id="MobiDB-lite"/>
    </source>
</evidence>
<dbReference type="Pfam" id="PF08238">
    <property type="entry name" value="Sel1"/>
    <property type="match status" value="3"/>
</dbReference>
<evidence type="ECO:0000313" key="4">
    <source>
        <dbReference type="Proteomes" id="UP000317550"/>
    </source>
</evidence>
<dbReference type="GO" id="GO:0005524">
    <property type="term" value="F:ATP binding"/>
    <property type="evidence" value="ECO:0007669"/>
    <property type="project" value="InterPro"/>
</dbReference>
<dbReference type="InterPro" id="IPR006597">
    <property type="entry name" value="Sel1-like"/>
</dbReference>
<keyword evidence="4" id="KW-1185">Reference proteome</keyword>
<evidence type="ECO:0000313" key="3">
    <source>
        <dbReference type="EMBL" id="QDQ25846.1"/>
    </source>
</evidence>
<dbReference type="OrthoDB" id="4350430at2"/>
<organism evidence="3 4">
    <name type="scientific">Chitinimonas arctica</name>
    <dbReference type="NCBI Taxonomy" id="2594795"/>
    <lineage>
        <taxon>Bacteria</taxon>
        <taxon>Pseudomonadati</taxon>
        <taxon>Pseudomonadota</taxon>
        <taxon>Betaproteobacteria</taxon>
        <taxon>Neisseriales</taxon>
        <taxon>Chitinibacteraceae</taxon>
        <taxon>Chitinimonas</taxon>
    </lineage>
</organism>